<dbReference type="SMART" id="SM00225">
    <property type="entry name" value="BTB"/>
    <property type="match status" value="1"/>
</dbReference>
<dbReference type="Gene3D" id="3.30.710.10">
    <property type="entry name" value="Potassium Channel Kv1.1, Chain A"/>
    <property type="match status" value="1"/>
</dbReference>
<dbReference type="PROSITE" id="PS50097">
    <property type="entry name" value="BTB"/>
    <property type="match status" value="1"/>
</dbReference>
<reference evidence="2 3" key="1">
    <citation type="submission" date="2015-04" db="EMBL/GenBank/DDBJ databases">
        <title>Complete genome sequence of Schizopora paradoxa KUC8140, a cosmopolitan wood degrader in East Asia.</title>
        <authorList>
            <consortium name="DOE Joint Genome Institute"/>
            <person name="Min B."/>
            <person name="Park H."/>
            <person name="Jang Y."/>
            <person name="Kim J.-J."/>
            <person name="Kim K.H."/>
            <person name="Pangilinan J."/>
            <person name="Lipzen A."/>
            <person name="Riley R."/>
            <person name="Grigoriev I.V."/>
            <person name="Spatafora J.W."/>
            <person name="Choi I.-G."/>
        </authorList>
    </citation>
    <scope>NUCLEOTIDE SEQUENCE [LARGE SCALE GENOMIC DNA]</scope>
    <source>
        <strain evidence="2 3">KUC8140</strain>
    </source>
</reference>
<evidence type="ECO:0000259" key="1">
    <source>
        <dbReference type="PROSITE" id="PS50097"/>
    </source>
</evidence>
<protein>
    <recommendedName>
        <fullName evidence="1">BTB domain-containing protein</fullName>
    </recommendedName>
</protein>
<dbReference type="Proteomes" id="UP000053477">
    <property type="component" value="Unassembled WGS sequence"/>
</dbReference>
<organism evidence="2 3">
    <name type="scientific">Schizopora paradoxa</name>
    <dbReference type="NCBI Taxonomy" id="27342"/>
    <lineage>
        <taxon>Eukaryota</taxon>
        <taxon>Fungi</taxon>
        <taxon>Dikarya</taxon>
        <taxon>Basidiomycota</taxon>
        <taxon>Agaricomycotina</taxon>
        <taxon>Agaricomycetes</taxon>
        <taxon>Hymenochaetales</taxon>
        <taxon>Schizoporaceae</taxon>
        <taxon>Schizopora</taxon>
    </lineage>
</organism>
<evidence type="ECO:0000313" key="2">
    <source>
        <dbReference type="EMBL" id="KLO16708.1"/>
    </source>
</evidence>
<accession>A0A0H2S4V1</accession>
<proteinExistence type="predicted"/>
<keyword evidence="3" id="KW-1185">Reference proteome</keyword>
<dbReference type="CDD" id="cd18186">
    <property type="entry name" value="BTB_POZ_ZBTB_KLHL-like"/>
    <property type="match status" value="1"/>
</dbReference>
<dbReference type="AlphaFoldDB" id="A0A0H2S4V1"/>
<gene>
    <name evidence="2" type="ORF">SCHPADRAFT_994975</name>
</gene>
<dbReference type="InParanoid" id="A0A0H2S4V1"/>
<feature type="domain" description="BTB" evidence="1">
    <location>
        <begin position="27"/>
        <end position="102"/>
    </location>
</feature>
<dbReference type="InterPro" id="IPR000210">
    <property type="entry name" value="BTB/POZ_dom"/>
</dbReference>
<dbReference type="EMBL" id="KQ085913">
    <property type="protein sequence ID" value="KLO16708.1"/>
    <property type="molecule type" value="Genomic_DNA"/>
</dbReference>
<dbReference type="SUPFAM" id="SSF54695">
    <property type="entry name" value="POZ domain"/>
    <property type="match status" value="1"/>
</dbReference>
<dbReference type="Pfam" id="PF00651">
    <property type="entry name" value="BTB"/>
    <property type="match status" value="1"/>
</dbReference>
<name>A0A0H2S4V1_9AGAM</name>
<dbReference type="OrthoDB" id="3027208at2759"/>
<sequence length="335" mass="37840">MDVDEQHRDEEMTRKPKPHDILWLPDGNVVLATDVYLFRVHKSVLSLHSSVFKSMFELPNVGQPLAEGNTTGNARDTFEGLPLVNLFGDKGEDVEHLLRTVYELRYHDYHGSNTPCDTVIALLILSTKYDFKDVRANVITQISKQYPINLQDYDSVDDENAPLFGMVRDDCHFDLLSAAYKAEAHVLLPTLYLACATFDIRDILAGTRCSAVDPECLQILLEGRDGLVSAIIDCIWSIPEFVRKGIASSGCCQVPSCLEKFRYVRLSHLCTENFSSTRGKSVIAFHLSPTCMLCRSFVESAIEKERETVWKKIPALFKCPSWQVIKENLDEITNS</sequence>
<dbReference type="InterPro" id="IPR011333">
    <property type="entry name" value="SKP1/BTB/POZ_sf"/>
</dbReference>
<evidence type="ECO:0000313" key="3">
    <source>
        <dbReference type="Proteomes" id="UP000053477"/>
    </source>
</evidence>